<dbReference type="InterPro" id="IPR036661">
    <property type="entry name" value="Luciferase-like_sf"/>
</dbReference>
<dbReference type="Pfam" id="PF00296">
    <property type="entry name" value="Bac_luciferase"/>
    <property type="match status" value="1"/>
</dbReference>
<protein>
    <submittedName>
        <fullName evidence="3">LLM class flavin-dependent oxidoreductase</fullName>
    </submittedName>
</protein>
<dbReference type="InterPro" id="IPR050564">
    <property type="entry name" value="F420-G6PD/mer"/>
</dbReference>
<feature type="domain" description="Luciferase-like" evidence="2">
    <location>
        <begin position="14"/>
        <end position="285"/>
    </location>
</feature>
<gene>
    <name evidence="3" type="ORF">GCM10022222_75230</name>
</gene>
<keyword evidence="4" id="KW-1185">Reference proteome</keyword>
<dbReference type="PANTHER" id="PTHR43244">
    <property type="match status" value="1"/>
</dbReference>
<accession>A0ABP6Y922</accession>
<evidence type="ECO:0000256" key="1">
    <source>
        <dbReference type="ARBA" id="ARBA00023002"/>
    </source>
</evidence>
<dbReference type="InterPro" id="IPR011251">
    <property type="entry name" value="Luciferase-like_dom"/>
</dbReference>
<dbReference type="EMBL" id="BAAAZN010000023">
    <property type="protein sequence ID" value="GAA3579362.1"/>
    <property type="molecule type" value="Genomic_DNA"/>
</dbReference>
<keyword evidence="1" id="KW-0560">Oxidoreductase</keyword>
<name>A0ABP6Y922_9PSEU</name>
<proteinExistence type="predicted"/>
<evidence type="ECO:0000313" key="4">
    <source>
        <dbReference type="Proteomes" id="UP001500689"/>
    </source>
</evidence>
<dbReference type="CDD" id="cd01097">
    <property type="entry name" value="Tetrahydromethanopterin_reductase"/>
    <property type="match status" value="1"/>
</dbReference>
<reference evidence="4" key="1">
    <citation type="journal article" date="2019" name="Int. J. Syst. Evol. Microbiol.">
        <title>The Global Catalogue of Microorganisms (GCM) 10K type strain sequencing project: providing services to taxonomists for standard genome sequencing and annotation.</title>
        <authorList>
            <consortium name="The Broad Institute Genomics Platform"/>
            <consortium name="The Broad Institute Genome Sequencing Center for Infectious Disease"/>
            <person name="Wu L."/>
            <person name="Ma J."/>
        </authorList>
    </citation>
    <scope>NUCLEOTIDE SEQUENCE [LARGE SCALE GENOMIC DNA]</scope>
    <source>
        <strain evidence="4">JCM 16898</strain>
    </source>
</reference>
<organism evidence="3 4">
    <name type="scientific">Amycolatopsis ultiminotia</name>
    <dbReference type="NCBI Taxonomy" id="543629"/>
    <lineage>
        <taxon>Bacteria</taxon>
        <taxon>Bacillati</taxon>
        <taxon>Actinomycetota</taxon>
        <taxon>Actinomycetes</taxon>
        <taxon>Pseudonocardiales</taxon>
        <taxon>Pseudonocardiaceae</taxon>
        <taxon>Amycolatopsis</taxon>
    </lineage>
</organism>
<dbReference type="SUPFAM" id="SSF51679">
    <property type="entry name" value="Bacterial luciferase-like"/>
    <property type="match status" value="1"/>
</dbReference>
<dbReference type="Gene3D" id="3.20.20.30">
    <property type="entry name" value="Luciferase-like domain"/>
    <property type="match status" value="1"/>
</dbReference>
<sequence>MEIPIGVIAPPTLPAEQFAEYAERADALGFAELWVFEDCFLRGGVAQAAVVLARTARIRVGIGILPAGARNPAFACLDLATLAELFPGRVMAGVGHGTPAWMRQTGTWPSSPITLLREYFEATRKLLHGERVTMSGKYVRLDDVALDHPPAVAPPVYAGVRGPRSLAAAAEVADGVILAEPVSPEYLRGAREIVGAKEIVAYHVAAVDDDADRARSLVRPNLAILGEPDWAPHIDPLPFAAEFRQLRTAAEGPADFARRLPDAWVDQLAVVGTAGDARARLAEIAADHHVLYPAGPDPLAALEKLARIRSAADGRDTAAG</sequence>
<evidence type="ECO:0000313" key="3">
    <source>
        <dbReference type="EMBL" id="GAA3579362.1"/>
    </source>
</evidence>
<dbReference type="RefSeq" id="WP_344868079.1">
    <property type="nucleotide sequence ID" value="NZ_BAAAZN010000023.1"/>
</dbReference>
<dbReference type="PANTHER" id="PTHR43244:SF1">
    <property type="entry name" value="5,10-METHYLENETETRAHYDROMETHANOPTERIN REDUCTASE"/>
    <property type="match status" value="1"/>
</dbReference>
<comment type="caution">
    <text evidence="3">The sequence shown here is derived from an EMBL/GenBank/DDBJ whole genome shotgun (WGS) entry which is preliminary data.</text>
</comment>
<evidence type="ECO:0000259" key="2">
    <source>
        <dbReference type="Pfam" id="PF00296"/>
    </source>
</evidence>
<dbReference type="Proteomes" id="UP001500689">
    <property type="component" value="Unassembled WGS sequence"/>
</dbReference>